<dbReference type="InterPro" id="IPR039595">
    <property type="entry name" value="TE2IP/Rap1"/>
</dbReference>
<organism evidence="8 9">
    <name type="scientific">Rhizoclosmatium globosum</name>
    <dbReference type="NCBI Taxonomy" id="329046"/>
    <lineage>
        <taxon>Eukaryota</taxon>
        <taxon>Fungi</taxon>
        <taxon>Fungi incertae sedis</taxon>
        <taxon>Chytridiomycota</taxon>
        <taxon>Chytridiomycota incertae sedis</taxon>
        <taxon>Chytridiomycetes</taxon>
        <taxon>Chytridiales</taxon>
        <taxon>Chytriomycetaceae</taxon>
        <taxon>Rhizoclosmatium</taxon>
    </lineage>
</organism>
<dbReference type="Gene3D" id="1.10.10.60">
    <property type="entry name" value="Homeodomain-like"/>
    <property type="match status" value="1"/>
</dbReference>
<reference evidence="8 9" key="1">
    <citation type="submission" date="2016-07" db="EMBL/GenBank/DDBJ databases">
        <title>Pervasive Adenine N6-methylation of Active Genes in Fungi.</title>
        <authorList>
            <consortium name="DOE Joint Genome Institute"/>
            <person name="Mondo S.J."/>
            <person name="Dannebaum R.O."/>
            <person name="Kuo R.C."/>
            <person name="Labutti K."/>
            <person name="Haridas S."/>
            <person name="Kuo A."/>
            <person name="Salamov A."/>
            <person name="Ahrendt S.R."/>
            <person name="Lipzen A."/>
            <person name="Sullivan W."/>
            <person name="Andreopoulos W.B."/>
            <person name="Clum A."/>
            <person name="Lindquist E."/>
            <person name="Daum C."/>
            <person name="Ramamoorthy G.K."/>
            <person name="Gryganskyi A."/>
            <person name="Culley D."/>
            <person name="Magnuson J.K."/>
            <person name="James T.Y."/>
            <person name="O'Malley M.A."/>
            <person name="Stajich J.E."/>
            <person name="Spatafora J.W."/>
            <person name="Visel A."/>
            <person name="Grigoriev I.V."/>
        </authorList>
    </citation>
    <scope>NUCLEOTIDE SEQUENCE [LARGE SCALE GENOMIC DNA]</scope>
    <source>
        <strain evidence="8 9">JEL800</strain>
    </source>
</reference>
<keyword evidence="3 5" id="KW-0779">Telomere</keyword>
<protein>
    <recommendedName>
        <fullName evidence="5">DNA-binding protein RAP1</fullName>
    </recommendedName>
</protein>
<evidence type="ECO:0000313" key="9">
    <source>
        <dbReference type="Proteomes" id="UP000193642"/>
    </source>
</evidence>
<keyword evidence="4 5" id="KW-0539">Nucleus</keyword>
<comment type="similarity">
    <text evidence="1 5">Belongs to the RAP1 family.</text>
</comment>
<dbReference type="GO" id="GO:0031848">
    <property type="term" value="P:protection from non-homologous end joining at telomere"/>
    <property type="evidence" value="ECO:0007669"/>
    <property type="project" value="TreeGrafter"/>
</dbReference>
<accession>A0A1Y2C7W5</accession>
<comment type="caution">
    <text evidence="8">The sequence shown here is derived from an EMBL/GenBank/DDBJ whole genome shotgun (WGS) entry which is preliminary data.</text>
</comment>
<comment type="function">
    <text evidence="5">Involved in the regulation of telomere length, clustering and has a specific role in telomere position effect (TPE).</text>
</comment>
<comment type="subunit">
    <text evidence="5">Homodimer.</text>
</comment>
<keyword evidence="2 5" id="KW-0158">Chromosome</keyword>
<evidence type="ECO:0000256" key="3">
    <source>
        <dbReference type="ARBA" id="ARBA00022895"/>
    </source>
</evidence>
<evidence type="ECO:0000259" key="7">
    <source>
        <dbReference type="Pfam" id="PF08914"/>
    </source>
</evidence>
<evidence type="ECO:0000256" key="1">
    <source>
        <dbReference type="ARBA" id="ARBA00010467"/>
    </source>
</evidence>
<dbReference type="CDD" id="cd11655">
    <property type="entry name" value="rap1_myb-like"/>
    <property type="match status" value="1"/>
</dbReference>
<evidence type="ECO:0000256" key="5">
    <source>
        <dbReference type="RuleBase" id="RU367107"/>
    </source>
</evidence>
<name>A0A1Y2C7W5_9FUNG</name>
<dbReference type="SUPFAM" id="SSF46689">
    <property type="entry name" value="Homeodomain-like"/>
    <property type="match status" value="1"/>
</dbReference>
<dbReference type="InterPro" id="IPR009057">
    <property type="entry name" value="Homeodomain-like_sf"/>
</dbReference>
<dbReference type="PANTHER" id="PTHR16466">
    <property type="entry name" value="TELOMERE REPEAT-BINDING FACTOR 2-INTERACTING PROTEIN 1"/>
    <property type="match status" value="1"/>
</dbReference>
<evidence type="ECO:0000313" key="8">
    <source>
        <dbReference type="EMBL" id="ORY43120.1"/>
    </source>
</evidence>
<dbReference type="GO" id="GO:0042162">
    <property type="term" value="F:telomeric DNA binding"/>
    <property type="evidence" value="ECO:0007669"/>
    <property type="project" value="TreeGrafter"/>
</dbReference>
<gene>
    <name evidence="8" type="ORF">BCR33DRAFT_717853</name>
</gene>
<comment type="subcellular location">
    <subcellularLocation>
        <location evidence="5">Nucleus</location>
    </subcellularLocation>
    <subcellularLocation>
        <location evidence="5">Chromosome</location>
        <location evidence="5">Telomere</location>
    </subcellularLocation>
</comment>
<dbReference type="InterPro" id="IPR015010">
    <property type="entry name" value="TERF2IP_Myb"/>
</dbReference>
<feature type="domain" description="TERF2-interacting telomeric protein 1 Myb" evidence="7">
    <location>
        <begin position="17"/>
        <end position="69"/>
    </location>
</feature>
<sequence length="284" mass="30870">MSSRTAGTVKKSGRTAFNASDDAALTALLVEHTSNVKGNELYKALADSNGRHSWQSWRDRAVKTLLPRLTKTGQLDRERERVAAERAEGLRNNHNNTENVCPPEQAVEAIVAPVGLKCSDTPNPLPPLPALPPVHSNKDAEAEDSENDEFVDAVQHQSPVLPTSSFFHSSPSPFPSSPQQTAKRPLFDPYTSSSLLTPSSTSVALTNPVLSRFLQLNAPDVFPSSPADKNKRRGSAADELVAILREWRAENEKTSLGSSGSVKRGLEQEESDDGNSIKRVRAEK</sequence>
<proteinExistence type="inferred from homology"/>
<dbReference type="AlphaFoldDB" id="A0A1Y2C7W5"/>
<dbReference type="PANTHER" id="PTHR16466:SF6">
    <property type="entry name" value="TELOMERIC REPEAT-BINDING FACTOR 2-INTERACTING PROTEIN 1"/>
    <property type="match status" value="1"/>
</dbReference>
<dbReference type="GO" id="GO:0010833">
    <property type="term" value="P:telomere maintenance via telomere lengthening"/>
    <property type="evidence" value="ECO:0007669"/>
    <property type="project" value="UniProtKB-UniRule"/>
</dbReference>
<feature type="compositionally biased region" description="Pro residues" evidence="6">
    <location>
        <begin position="123"/>
        <end position="132"/>
    </location>
</feature>
<dbReference type="EMBL" id="MCGO01000026">
    <property type="protein sequence ID" value="ORY43120.1"/>
    <property type="molecule type" value="Genomic_DNA"/>
</dbReference>
<dbReference type="OrthoDB" id="2115865at2759"/>
<dbReference type="Pfam" id="PF08914">
    <property type="entry name" value="Myb_Rap1"/>
    <property type="match status" value="1"/>
</dbReference>
<feature type="region of interest" description="Disordered" evidence="6">
    <location>
        <begin position="123"/>
        <end position="199"/>
    </location>
</feature>
<evidence type="ECO:0000256" key="4">
    <source>
        <dbReference type="ARBA" id="ARBA00023242"/>
    </source>
</evidence>
<evidence type="ECO:0000256" key="6">
    <source>
        <dbReference type="SAM" id="MobiDB-lite"/>
    </source>
</evidence>
<keyword evidence="9" id="KW-1185">Reference proteome</keyword>
<feature type="compositionally biased region" description="Acidic residues" evidence="6">
    <location>
        <begin position="141"/>
        <end position="151"/>
    </location>
</feature>
<evidence type="ECO:0000256" key="2">
    <source>
        <dbReference type="ARBA" id="ARBA00022454"/>
    </source>
</evidence>
<dbReference type="GO" id="GO:0070187">
    <property type="term" value="C:shelterin complex"/>
    <property type="evidence" value="ECO:0007669"/>
    <property type="project" value="TreeGrafter"/>
</dbReference>
<feature type="region of interest" description="Disordered" evidence="6">
    <location>
        <begin position="252"/>
        <end position="284"/>
    </location>
</feature>
<dbReference type="STRING" id="329046.A0A1Y2C7W5"/>
<dbReference type="Proteomes" id="UP000193642">
    <property type="component" value="Unassembled WGS sequence"/>
</dbReference>